<evidence type="ECO:0000313" key="1">
    <source>
        <dbReference type="EMBL" id="GEC02441.1"/>
    </source>
</evidence>
<dbReference type="EMBL" id="BJND01000003">
    <property type="protein sequence ID" value="GEC02441.1"/>
    <property type="molecule type" value="Genomic_DNA"/>
</dbReference>
<accession>A0A4Y3VAA1</accession>
<evidence type="ECO:0000313" key="2">
    <source>
        <dbReference type="Proteomes" id="UP000317881"/>
    </source>
</evidence>
<dbReference type="Proteomes" id="UP000317881">
    <property type="component" value="Unassembled WGS sequence"/>
</dbReference>
<sequence length="117" mass="12231">MARVAMPVDGWEGLRDLRAIHVHHRAAAVVDDGDVHPAADGDGVAPRGRVGVLAVGIDDELEEALRGHVEAAGRLQRGPTCGLARVAAAAALPREIGIPARPWATSHPAPVSRTHEI</sequence>
<comment type="caution">
    <text evidence="1">The sequence shown here is derived from an EMBL/GenBank/DDBJ whole genome shotgun (WGS) entry which is preliminary data.</text>
</comment>
<name>A0A4Y3VAA1_9ACTN</name>
<dbReference type="AlphaFoldDB" id="A0A4Y3VAA1"/>
<protein>
    <submittedName>
        <fullName evidence="1">Uncharacterized protein</fullName>
    </submittedName>
</protein>
<reference evidence="1 2" key="1">
    <citation type="submission" date="2019-06" db="EMBL/GenBank/DDBJ databases">
        <title>Whole genome shotgun sequence of Streptomyces spinoverrucosus NBRC 14228.</title>
        <authorList>
            <person name="Hosoyama A."/>
            <person name="Uohara A."/>
            <person name="Ohji S."/>
            <person name="Ichikawa N."/>
        </authorList>
    </citation>
    <scope>NUCLEOTIDE SEQUENCE [LARGE SCALE GENOMIC DNA]</scope>
    <source>
        <strain evidence="1 2">NBRC 14228</strain>
    </source>
</reference>
<gene>
    <name evidence="1" type="ORF">SSP24_00960</name>
</gene>
<organism evidence="1 2">
    <name type="scientific">Streptomyces spinoverrucosus</name>
    <dbReference type="NCBI Taxonomy" id="284043"/>
    <lineage>
        <taxon>Bacteria</taxon>
        <taxon>Bacillati</taxon>
        <taxon>Actinomycetota</taxon>
        <taxon>Actinomycetes</taxon>
        <taxon>Kitasatosporales</taxon>
        <taxon>Streptomycetaceae</taxon>
        <taxon>Streptomyces</taxon>
    </lineage>
</organism>
<proteinExistence type="predicted"/>
<keyword evidence="2" id="KW-1185">Reference proteome</keyword>